<organism evidence="1 2">
    <name type="scientific">Acinetobacter ursingii</name>
    <dbReference type="NCBI Taxonomy" id="108980"/>
    <lineage>
        <taxon>Bacteria</taxon>
        <taxon>Pseudomonadati</taxon>
        <taxon>Pseudomonadota</taxon>
        <taxon>Gammaproteobacteria</taxon>
        <taxon>Moraxellales</taxon>
        <taxon>Moraxellaceae</taxon>
        <taxon>Acinetobacter</taxon>
    </lineage>
</organism>
<dbReference type="RefSeq" id="WP_263503782.1">
    <property type="nucleotide sequence ID" value="NZ_CP089044.1"/>
</dbReference>
<sequence>MSEIKTRKLVIKRHRNSLAVFDEETNQMLSGQLSVVMESHSTEPPKVTITFDAWGAHGIRFEDEERKW</sequence>
<protein>
    <submittedName>
        <fullName evidence="1">Uncharacterized protein</fullName>
    </submittedName>
</protein>
<accession>A0AA46NR15</accession>
<reference evidence="1" key="1">
    <citation type="journal article" date="2022" name="J Glob Antimicrob Resist">
        <title>Comparative analysis of IMP-4- and OXA-58-containing plasmids of three carbapenemase-producing Acinetobacter ursingii strains in the Netherlands.</title>
        <authorList>
            <person name="Hendrickx A.P.A."/>
            <person name="Schade R.P."/>
            <person name="Landman F."/>
            <person name="Bosch T."/>
            <person name="Schouls L.M."/>
            <person name="van Dijk K."/>
        </authorList>
    </citation>
    <scope>NUCLEOTIDE SEQUENCE</scope>
    <source>
        <strain evidence="1">RIVM_C010761</strain>
    </source>
</reference>
<dbReference type="AlphaFoldDB" id="A0AA46NR15"/>
<gene>
    <name evidence="1" type="ORF">LSO58_07070</name>
</gene>
<evidence type="ECO:0000313" key="1">
    <source>
        <dbReference type="EMBL" id="UYF76628.1"/>
    </source>
</evidence>
<name>A0AA46NR15_9GAMM</name>
<evidence type="ECO:0000313" key="2">
    <source>
        <dbReference type="Proteomes" id="UP001164081"/>
    </source>
</evidence>
<dbReference type="Proteomes" id="UP001164081">
    <property type="component" value="Chromosome"/>
</dbReference>
<proteinExistence type="predicted"/>
<dbReference type="EMBL" id="CP089044">
    <property type="protein sequence ID" value="UYF76628.1"/>
    <property type="molecule type" value="Genomic_DNA"/>
</dbReference>